<gene>
    <name evidence="2" type="ORF">LACBIDRAFT_327611</name>
</gene>
<dbReference type="AlphaFoldDB" id="B0DC93"/>
<dbReference type="HOGENOM" id="CLU_527910_0_0_1"/>
<dbReference type="KEGG" id="lbc:LACBIDRAFT_327611"/>
<reference evidence="2 3" key="1">
    <citation type="journal article" date="2008" name="Nature">
        <title>The genome of Laccaria bicolor provides insights into mycorrhizal symbiosis.</title>
        <authorList>
            <person name="Martin F."/>
            <person name="Aerts A."/>
            <person name="Ahren D."/>
            <person name="Brun A."/>
            <person name="Danchin E.G.J."/>
            <person name="Duchaussoy F."/>
            <person name="Gibon J."/>
            <person name="Kohler A."/>
            <person name="Lindquist E."/>
            <person name="Pereda V."/>
            <person name="Salamov A."/>
            <person name="Shapiro H.J."/>
            <person name="Wuyts J."/>
            <person name="Blaudez D."/>
            <person name="Buee M."/>
            <person name="Brokstein P."/>
            <person name="Canbaeck B."/>
            <person name="Cohen D."/>
            <person name="Courty P.E."/>
            <person name="Coutinho P.M."/>
            <person name="Delaruelle C."/>
            <person name="Detter J.C."/>
            <person name="Deveau A."/>
            <person name="DiFazio S."/>
            <person name="Duplessis S."/>
            <person name="Fraissinet-Tachet L."/>
            <person name="Lucic E."/>
            <person name="Frey-Klett P."/>
            <person name="Fourrey C."/>
            <person name="Feussner I."/>
            <person name="Gay G."/>
            <person name="Grimwood J."/>
            <person name="Hoegger P.J."/>
            <person name="Jain P."/>
            <person name="Kilaru S."/>
            <person name="Labbe J."/>
            <person name="Lin Y.C."/>
            <person name="Legue V."/>
            <person name="Le Tacon F."/>
            <person name="Marmeisse R."/>
            <person name="Melayah D."/>
            <person name="Montanini B."/>
            <person name="Muratet M."/>
            <person name="Nehls U."/>
            <person name="Niculita-Hirzel H."/>
            <person name="Oudot-Le Secq M.P."/>
            <person name="Peter M."/>
            <person name="Quesneville H."/>
            <person name="Rajashekar B."/>
            <person name="Reich M."/>
            <person name="Rouhier N."/>
            <person name="Schmutz J."/>
            <person name="Yin T."/>
            <person name="Chalot M."/>
            <person name="Henrissat B."/>
            <person name="Kuees U."/>
            <person name="Lucas S."/>
            <person name="Van de Peer Y."/>
            <person name="Podila G.K."/>
            <person name="Polle A."/>
            <person name="Pukkila P.J."/>
            <person name="Richardson P.M."/>
            <person name="Rouze P."/>
            <person name="Sanders I.R."/>
            <person name="Stajich J.E."/>
            <person name="Tunlid A."/>
            <person name="Tuskan G."/>
            <person name="Grigoriev I.V."/>
        </authorList>
    </citation>
    <scope>NUCLEOTIDE SEQUENCE [LARGE SCALE GENOMIC DNA]</scope>
    <source>
        <strain evidence="3">S238N-H82 / ATCC MYA-4686</strain>
    </source>
</reference>
<dbReference type="Proteomes" id="UP000001194">
    <property type="component" value="Unassembled WGS sequence"/>
</dbReference>
<dbReference type="GeneID" id="6077345"/>
<feature type="compositionally biased region" description="Basic residues" evidence="1">
    <location>
        <begin position="94"/>
        <end position="106"/>
    </location>
</feature>
<keyword evidence="3" id="KW-1185">Reference proteome</keyword>
<name>B0DC93_LACBS</name>
<sequence>MDMDELAGQADDLEGALTDDFVQLPPLSTRGTDSEPDLTLSNEGLEGEESGSDGEYKPAHEEGGTKDAGRKESKFAEVEEDEDEGKLFQEFLALRRKGEKKKKAAVKKPERGALRAQIKQLRDEPTPAPLSAKRKTLAIDVDESPKKGKRSKPAEMGGLKSNWKKLVSVDKRPPLPNKRESSPDVTEDLDNELKGEFAQDETDTNLASARKSKTMEAAVKKTLSMGTAKMGITLQAKVEPMDTSLPVKSEKQLKSTYVNGDLPFENHRRDLKDWQHKFIPGLCDWAGTIDQPFTANAHPDFANVVGRLWASYFPTTGVATDAVHFMVHFSTLATFNFIADFFCIHLNQVWSALKNWRSDIGKRVLAYLKNLFTNKPFNNDAVKIQEYVAANLLKVTFIYHDQKTRSLPIFDMSCRSPQPMEIKRVERGLTLWKNGKEPSATDATKKNFVVNPWAEHAFGYLPKIKELSAKKWEAIVRLAAPFIKSPDLIDLTEESLVKNDMRADIQLSPDEDSEDD</sequence>
<protein>
    <submittedName>
        <fullName evidence="2">Predicted protein</fullName>
    </submittedName>
</protein>
<accession>B0DC93</accession>
<evidence type="ECO:0000313" key="3">
    <source>
        <dbReference type="Proteomes" id="UP000001194"/>
    </source>
</evidence>
<organism evidence="3">
    <name type="scientific">Laccaria bicolor (strain S238N-H82 / ATCC MYA-4686)</name>
    <name type="common">Bicoloured deceiver</name>
    <name type="synonym">Laccaria laccata var. bicolor</name>
    <dbReference type="NCBI Taxonomy" id="486041"/>
    <lineage>
        <taxon>Eukaryota</taxon>
        <taxon>Fungi</taxon>
        <taxon>Dikarya</taxon>
        <taxon>Basidiomycota</taxon>
        <taxon>Agaricomycotina</taxon>
        <taxon>Agaricomycetes</taxon>
        <taxon>Agaricomycetidae</taxon>
        <taxon>Agaricales</taxon>
        <taxon>Agaricineae</taxon>
        <taxon>Hydnangiaceae</taxon>
        <taxon>Laccaria</taxon>
    </lineage>
</organism>
<evidence type="ECO:0000313" key="2">
    <source>
        <dbReference type="EMBL" id="EDR07689.1"/>
    </source>
</evidence>
<proteinExistence type="predicted"/>
<dbReference type="EMBL" id="DS547103">
    <property type="protein sequence ID" value="EDR07689.1"/>
    <property type="molecule type" value="Genomic_DNA"/>
</dbReference>
<evidence type="ECO:0000256" key="1">
    <source>
        <dbReference type="SAM" id="MobiDB-lite"/>
    </source>
</evidence>
<feature type="compositionally biased region" description="Basic and acidic residues" evidence="1">
    <location>
        <begin position="167"/>
        <end position="182"/>
    </location>
</feature>
<feature type="compositionally biased region" description="Basic and acidic residues" evidence="1">
    <location>
        <begin position="54"/>
        <end position="77"/>
    </location>
</feature>
<dbReference type="InParanoid" id="B0DC93"/>
<feature type="region of interest" description="Disordered" evidence="1">
    <location>
        <begin position="1"/>
        <end position="188"/>
    </location>
</feature>
<dbReference type="OrthoDB" id="2755811at2759"/>
<dbReference type="RefSeq" id="XP_001881478.1">
    <property type="nucleotide sequence ID" value="XM_001881443.1"/>
</dbReference>